<name>A0A6M5Z5U9_9BACT</name>
<sequence>MHFIRLPLLAVAFAAAPAPVVAHYHMLLPDKPSAKADEAVTFTYQFGHPFEHQLFDTQKPTELYVVAPDGTKTDLLAKLEKTAVDGGEGKKVAGYKFTFTPPKRGDYTVVAVSPEVKAEGESLPLRDVAKVVLHVQTQNGWDRRAVTAKASAVELSPLTRPYGLVGGMAFHVEADEPAEGDRKALAGIVIEAERYNATPPKELPPDEHVTRTARTNRSGSAVVTLTEPGWWSVTAVRERDKVQHRCTLWVSVDKQSTDK</sequence>
<dbReference type="Pfam" id="PF10670">
    <property type="entry name" value="DUF4198"/>
    <property type="match status" value="1"/>
</dbReference>
<feature type="signal peptide" evidence="1">
    <location>
        <begin position="1"/>
        <end position="22"/>
    </location>
</feature>
<dbReference type="RefSeq" id="WP_171475809.1">
    <property type="nucleotide sequence ID" value="NZ_CP053452.2"/>
</dbReference>
<protein>
    <recommendedName>
        <fullName evidence="4">Additional periplasmic component NikK of nickel ECF transporter</fullName>
    </recommendedName>
</protein>
<dbReference type="InterPro" id="IPR019613">
    <property type="entry name" value="DUF4198"/>
</dbReference>
<dbReference type="AlphaFoldDB" id="A0A6M5Z5U9"/>
<evidence type="ECO:0000313" key="3">
    <source>
        <dbReference type="Proteomes" id="UP000503447"/>
    </source>
</evidence>
<accession>A0A6M5Z5U9</accession>
<reference evidence="3" key="1">
    <citation type="submission" date="2020-05" db="EMBL/GenBank/DDBJ databases">
        <title>Frigoriglobus tundricola gen. nov., sp. nov., a psychrotolerant cellulolytic planctomycete of the family Gemmataceae with two divergent copies of 16S rRNA gene.</title>
        <authorList>
            <person name="Kulichevskaya I.S."/>
            <person name="Ivanova A.A."/>
            <person name="Naumoff D.G."/>
            <person name="Beletsky A.V."/>
            <person name="Rijpstra W.I.C."/>
            <person name="Sinninghe Damste J.S."/>
            <person name="Mardanov A.V."/>
            <person name="Ravin N.V."/>
            <person name="Dedysh S.N."/>
        </authorList>
    </citation>
    <scope>NUCLEOTIDE SEQUENCE [LARGE SCALE GENOMIC DNA]</scope>
    <source>
        <strain evidence="3">PL17</strain>
    </source>
</reference>
<keyword evidence="3" id="KW-1185">Reference proteome</keyword>
<gene>
    <name evidence="2" type="ORF">FTUN_8856</name>
</gene>
<dbReference type="Proteomes" id="UP000503447">
    <property type="component" value="Chromosome"/>
</dbReference>
<evidence type="ECO:0008006" key="4">
    <source>
        <dbReference type="Google" id="ProtNLM"/>
    </source>
</evidence>
<feature type="chain" id="PRO_5026974185" description="Additional periplasmic component NikK of nickel ECF transporter" evidence="1">
    <location>
        <begin position="23"/>
        <end position="259"/>
    </location>
</feature>
<evidence type="ECO:0000313" key="2">
    <source>
        <dbReference type="EMBL" id="QJX01217.1"/>
    </source>
</evidence>
<organism evidence="2 3">
    <name type="scientific">Frigoriglobus tundricola</name>
    <dbReference type="NCBI Taxonomy" id="2774151"/>
    <lineage>
        <taxon>Bacteria</taxon>
        <taxon>Pseudomonadati</taxon>
        <taxon>Planctomycetota</taxon>
        <taxon>Planctomycetia</taxon>
        <taxon>Gemmatales</taxon>
        <taxon>Gemmataceae</taxon>
        <taxon>Frigoriglobus</taxon>
    </lineage>
</organism>
<dbReference type="EMBL" id="CP053452">
    <property type="protein sequence ID" value="QJX01217.1"/>
    <property type="molecule type" value="Genomic_DNA"/>
</dbReference>
<keyword evidence="1" id="KW-0732">Signal</keyword>
<proteinExistence type="predicted"/>
<dbReference type="KEGG" id="ftj:FTUN_8856"/>
<evidence type="ECO:0000256" key="1">
    <source>
        <dbReference type="SAM" id="SignalP"/>
    </source>
</evidence>